<dbReference type="PANTHER" id="PTHR23501:SF197">
    <property type="entry name" value="COMD"/>
    <property type="match status" value="1"/>
</dbReference>
<keyword evidence="4 5" id="KW-0472">Membrane</keyword>
<feature type="transmembrane region" description="Helical" evidence="5">
    <location>
        <begin position="135"/>
        <end position="157"/>
    </location>
</feature>
<sequence length="181" mass="19019">MTVGILLMVTLSRETPFWQLSIYSIIVGAGLGLSMQTIVIALQNSVDFKDMGVATSSNTFFRSLGSVFGTAIFGAVLNNRLAHYMASGFTTLGTQDPSAVKGLDLSTQGVTAIVASPQNFSAVVHNTAMDAYVNAFHVVFLTAAPVTALGFILALSLREVPLRTSHDYAAARDEAAGEAIG</sequence>
<dbReference type="GO" id="GO:0022857">
    <property type="term" value="F:transmembrane transporter activity"/>
    <property type="evidence" value="ECO:0007669"/>
    <property type="project" value="TreeGrafter"/>
</dbReference>
<proteinExistence type="predicted"/>
<evidence type="ECO:0000256" key="3">
    <source>
        <dbReference type="ARBA" id="ARBA00022989"/>
    </source>
</evidence>
<evidence type="ECO:0000313" key="6">
    <source>
        <dbReference type="EMBL" id="CAB5069877.1"/>
    </source>
</evidence>
<feature type="transmembrane region" description="Helical" evidence="5">
    <location>
        <begin position="20"/>
        <end position="42"/>
    </location>
</feature>
<dbReference type="EMBL" id="CAFBQZ010000003">
    <property type="protein sequence ID" value="CAB5069877.1"/>
    <property type="molecule type" value="Genomic_DNA"/>
</dbReference>
<protein>
    <submittedName>
        <fullName evidence="6">Unannotated protein</fullName>
    </submittedName>
</protein>
<gene>
    <name evidence="6" type="ORF">UFOPK4372_00083</name>
</gene>
<evidence type="ECO:0000256" key="5">
    <source>
        <dbReference type="SAM" id="Phobius"/>
    </source>
</evidence>
<keyword evidence="3 5" id="KW-1133">Transmembrane helix</keyword>
<name>A0A6J7V151_9ZZZZ</name>
<evidence type="ECO:0000256" key="4">
    <source>
        <dbReference type="ARBA" id="ARBA00023136"/>
    </source>
</evidence>
<evidence type="ECO:0000256" key="1">
    <source>
        <dbReference type="ARBA" id="ARBA00004141"/>
    </source>
</evidence>
<dbReference type="InterPro" id="IPR036259">
    <property type="entry name" value="MFS_trans_sf"/>
</dbReference>
<dbReference type="GO" id="GO:0005886">
    <property type="term" value="C:plasma membrane"/>
    <property type="evidence" value="ECO:0007669"/>
    <property type="project" value="TreeGrafter"/>
</dbReference>
<dbReference type="PANTHER" id="PTHR23501">
    <property type="entry name" value="MAJOR FACILITATOR SUPERFAMILY"/>
    <property type="match status" value="1"/>
</dbReference>
<dbReference type="SUPFAM" id="SSF103473">
    <property type="entry name" value="MFS general substrate transporter"/>
    <property type="match status" value="1"/>
</dbReference>
<keyword evidence="2 5" id="KW-0812">Transmembrane</keyword>
<organism evidence="6">
    <name type="scientific">freshwater metagenome</name>
    <dbReference type="NCBI Taxonomy" id="449393"/>
    <lineage>
        <taxon>unclassified sequences</taxon>
        <taxon>metagenomes</taxon>
        <taxon>ecological metagenomes</taxon>
    </lineage>
</organism>
<evidence type="ECO:0000256" key="2">
    <source>
        <dbReference type="ARBA" id="ARBA00022692"/>
    </source>
</evidence>
<dbReference type="Gene3D" id="1.20.1250.20">
    <property type="entry name" value="MFS general substrate transporter like domains"/>
    <property type="match status" value="1"/>
</dbReference>
<dbReference type="AlphaFoldDB" id="A0A6J7V151"/>
<reference evidence="6" key="1">
    <citation type="submission" date="2020-05" db="EMBL/GenBank/DDBJ databases">
        <authorList>
            <person name="Chiriac C."/>
            <person name="Salcher M."/>
            <person name="Ghai R."/>
            <person name="Kavagutti S V."/>
        </authorList>
    </citation>
    <scope>NUCLEOTIDE SEQUENCE</scope>
</reference>
<feature type="transmembrane region" description="Helical" evidence="5">
    <location>
        <begin position="63"/>
        <end position="82"/>
    </location>
</feature>
<accession>A0A6J7V151</accession>
<comment type="subcellular location">
    <subcellularLocation>
        <location evidence="1">Membrane</location>
        <topology evidence="1">Multi-pass membrane protein</topology>
    </subcellularLocation>
</comment>